<dbReference type="InterPro" id="IPR026881">
    <property type="entry name" value="WYL_dom"/>
</dbReference>
<dbReference type="Proteomes" id="UP001144396">
    <property type="component" value="Unassembled WGS sequence"/>
</dbReference>
<dbReference type="RefSeq" id="WP_281886699.1">
    <property type="nucleotide sequence ID" value="NZ_BSDP01000001.1"/>
</dbReference>
<reference evidence="3" key="1">
    <citation type="submission" date="2022-12" db="EMBL/GenBank/DDBJ databases">
        <title>Reference genome sequencing for broad-spectrum identification of bacterial and archaeal isolates by mass spectrometry.</title>
        <authorList>
            <person name="Sekiguchi Y."/>
            <person name="Tourlousse D.M."/>
        </authorList>
    </citation>
    <scope>NUCLEOTIDE SEQUENCE</scope>
    <source>
        <strain evidence="3">14</strain>
    </source>
</reference>
<dbReference type="PROSITE" id="PS52050">
    <property type="entry name" value="WYL"/>
    <property type="match status" value="1"/>
</dbReference>
<dbReference type="EMBL" id="BSDP01000001">
    <property type="protein sequence ID" value="GLI28922.1"/>
    <property type="molecule type" value="Genomic_DNA"/>
</dbReference>
<feature type="domain" description="WCX" evidence="2">
    <location>
        <begin position="270"/>
        <end position="329"/>
    </location>
</feature>
<keyword evidence="4" id="KW-1185">Reference proteome</keyword>
<protein>
    <submittedName>
        <fullName evidence="3">WYL domain-containing protein</fullName>
    </submittedName>
</protein>
<dbReference type="PANTHER" id="PTHR34580">
    <property type="match status" value="1"/>
</dbReference>
<dbReference type="PANTHER" id="PTHR34580:SF3">
    <property type="entry name" value="PROTEIN PAFB"/>
    <property type="match status" value="1"/>
</dbReference>
<evidence type="ECO:0000259" key="1">
    <source>
        <dbReference type="Pfam" id="PF13280"/>
    </source>
</evidence>
<organism evidence="3 4">
    <name type="scientific">Agromyces rhizosphaerae</name>
    <dbReference type="NCBI Taxonomy" id="88374"/>
    <lineage>
        <taxon>Bacteria</taxon>
        <taxon>Bacillati</taxon>
        <taxon>Actinomycetota</taxon>
        <taxon>Actinomycetes</taxon>
        <taxon>Micrococcales</taxon>
        <taxon>Microbacteriaceae</taxon>
        <taxon>Agromyces</taxon>
    </lineage>
</organism>
<dbReference type="Pfam" id="PF25583">
    <property type="entry name" value="WCX"/>
    <property type="match status" value="1"/>
</dbReference>
<sequence length="337" mass="37220">MPSSAPSNKDRVSVEERLFSLVLALLATESGLTKSEILSTVQGYRQRYDRVGANQALERQFERDKDDVRDLGIPIETLESPDRPGDNQALRYRIPKGLYDLPDDVTFTPEESALLALAATVWREGSLSGESRRALTKLRSLGVEPREPVIGYAPRLRVRDSAFEPLSQALDRRQVVRFDYLRPGGSAPRRRTVAPWAVVLHEGRWHLYAWDRELGARRTFLLSRIVGDVSVVPGSTFDAPEPGMAEQALAELDALWRDQVASVEVEPGSDAAVRLARRRGATADGTGYRLHYTDAEIVADEIAAFGPEVRVTAPDTLADGVRARLARVAAAHAEEDA</sequence>
<accession>A0A9W6FSN4</accession>
<name>A0A9W6FSN4_9MICO</name>
<comment type="caution">
    <text evidence="3">The sequence shown here is derived from an EMBL/GenBank/DDBJ whole genome shotgun (WGS) entry which is preliminary data.</text>
</comment>
<proteinExistence type="predicted"/>
<dbReference type="Pfam" id="PF13280">
    <property type="entry name" value="WYL"/>
    <property type="match status" value="1"/>
</dbReference>
<dbReference type="InterPro" id="IPR051534">
    <property type="entry name" value="CBASS_pafABC_assoc_protein"/>
</dbReference>
<evidence type="ECO:0000313" key="4">
    <source>
        <dbReference type="Proteomes" id="UP001144396"/>
    </source>
</evidence>
<dbReference type="AlphaFoldDB" id="A0A9W6FSN4"/>
<dbReference type="InterPro" id="IPR057727">
    <property type="entry name" value="WCX_dom"/>
</dbReference>
<evidence type="ECO:0000259" key="2">
    <source>
        <dbReference type="Pfam" id="PF25583"/>
    </source>
</evidence>
<feature type="domain" description="WYL" evidence="1">
    <location>
        <begin position="162"/>
        <end position="225"/>
    </location>
</feature>
<gene>
    <name evidence="3" type="ORF">ARHIZOSPH14_31640</name>
</gene>
<evidence type="ECO:0000313" key="3">
    <source>
        <dbReference type="EMBL" id="GLI28922.1"/>
    </source>
</evidence>